<evidence type="ECO:0000256" key="1">
    <source>
        <dbReference type="SAM" id="MobiDB-lite"/>
    </source>
</evidence>
<feature type="compositionally biased region" description="Acidic residues" evidence="1">
    <location>
        <begin position="348"/>
        <end position="366"/>
    </location>
</feature>
<evidence type="ECO:0000259" key="2">
    <source>
        <dbReference type="PROSITE" id="PS51184"/>
    </source>
</evidence>
<dbReference type="AlphaFoldDB" id="A0A0F7SUT2"/>
<dbReference type="PROSITE" id="PS51184">
    <property type="entry name" value="JMJC"/>
    <property type="match status" value="1"/>
</dbReference>
<accession>A0A0F7SUT2</accession>
<dbReference type="Gene3D" id="2.60.120.10">
    <property type="entry name" value="Jelly Rolls"/>
    <property type="match status" value="1"/>
</dbReference>
<organism evidence="3">
    <name type="scientific">Phaffia rhodozyma</name>
    <name type="common">Yeast</name>
    <name type="synonym">Xanthophyllomyces dendrorhous</name>
    <dbReference type="NCBI Taxonomy" id="264483"/>
    <lineage>
        <taxon>Eukaryota</taxon>
        <taxon>Fungi</taxon>
        <taxon>Dikarya</taxon>
        <taxon>Basidiomycota</taxon>
        <taxon>Agaricomycotina</taxon>
        <taxon>Tremellomycetes</taxon>
        <taxon>Cystofilobasidiales</taxon>
        <taxon>Mrakiaceae</taxon>
        <taxon>Phaffia</taxon>
    </lineage>
</organism>
<dbReference type="PANTHER" id="PTHR12461:SF99">
    <property type="entry name" value="BIFUNCTIONAL PEPTIDASE AND (3S)-LYSYL HYDROXYLASE JMJD7"/>
    <property type="match status" value="1"/>
</dbReference>
<dbReference type="Pfam" id="PF13621">
    <property type="entry name" value="Cupin_8"/>
    <property type="match status" value="1"/>
</dbReference>
<proteinExistence type="predicted"/>
<name>A0A0F7SUT2_PHARH</name>
<dbReference type="PANTHER" id="PTHR12461">
    <property type="entry name" value="HYPOXIA-INDUCIBLE FACTOR 1 ALPHA INHIBITOR-RELATED"/>
    <property type="match status" value="1"/>
</dbReference>
<sequence length="366" mass="40799">MALEIESSTLARNSLKLIKDYQDMNGTSYETLSAPPTPLQFSKIVQLGRPVVIKGYGRSIPAFGKWSASYLSDTMGEQLISVAVTPDGNADALYDHPPEDLEHSTAYFVEPHAEKMTMQSFLNKLTSPSNTTEIVYLQSQNGNLYNPYSEDTEYAALLDDVPQDVPWANEALGQEHPDATNIWIGTSASATSLHKDPYENIYAVIRGSKTFTVLPPTEGLLVGTKLYPHAKWHRSSESSSLSLLPSSPVQDDKQTGQIPWASVNPTLPPSTAPTPLFRHARPMSINVDEGDALYLPSGWWHYVTQTEGDEGFCAAVNWWFDSDFTGERWVMRTFLERAGRELNWIEDGAVDSDEEEEEEEEDVEDI</sequence>
<dbReference type="InterPro" id="IPR003347">
    <property type="entry name" value="JmjC_dom"/>
</dbReference>
<dbReference type="InterPro" id="IPR041667">
    <property type="entry name" value="Cupin_8"/>
</dbReference>
<feature type="region of interest" description="Disordered" evidence="1">
    <location>
        <begin position="346"/>
        <end position="366"/>
    </location>
</feature>
<reference evidence="3" key="1">
    <citation type="submission" date="2014-08" db="EMBL/GenBank/DDBJ databases">
        <authorList>
            <person name="Sharma Rahul"/>
            <person name="Thines Marco"/>
        </authorList>
    </citation>
    <scope>NUCLEOTIDE SEQUENCE</scope>
</reference>
<evidence type="ECO:0000313" key="3">
    <source>
        <dbReference type="EMBL" id="CED83738.1"/>
    </source>
</evidence>
<dbReference type="InterPro" id="IPR014710">
    <property type="entry name" value="RmlC-like_jellyroll"/>
</dbReference>
<feature type="region of interest" description="Disordered" evidence="1">
    <location>
        <begin position="239"/>
        <end position="274"/>
    </location>
</feature>
<protein>
    <submittedName>
        <fullName evidence="3">Predicted phospholipase</fullName>
    </submittedName>
</protein>
<feature type="compositionally biased region" description="Low complexity" evidence="1">
    <location>
        <begin position="239"/>
        <end position="248"/>
    </location>
</feature>
<dbReference type="SMART" id="SM00558">
    <property type="entry name" value="JmjC"/>
    <property type="match status" value="1"/>
</dbReference>
<dbReference type="EMBL" id="LN483157">
    <property type="protein sequence ID" value="CED83738.1"/>
    <property type="molecule type" value="Genomic_DNA"/>
</dbReference>
<dbReference type="SUPFAM" id="SSF51197">
    <property type="entry name" value="Clavaminate synthase-like"/>
    <property type="match status" value="1"/>
</dbReference>
<feature type="domain" description="JmjC" evidence="2">
    <location>
        <begin position="147"/>
        <end position="335"/>
    </location>
</feature>